<keyword evidence="1" id="KW-0812">Transmembrane</keyword>
<proteinExistence type="predicted"/>
<dbReference type="RefSeq" id="WP_055438589.1">
    <property type="nucleotide sequence ID" value="NZ_CYHB01000002.1"/>
</dbReference>
<evidence type="ECO:0000313" key="3">
    <source>
        <dbReference type="Proteomes" id="UP000182598"/>
    </source>
</evidence>
<feature type="transmembrane region" description="Helical" evidence="1">
    <location>
        <begin position="226"/>
        <end position="244"/>
    </location>
</feature>
<feature type="transmembrane region" description="Helical" evidence="1">
    <location>
        <begin position="42"/>
        <end position="60"/>
    </location>
</feature>
<evidence type="ECO:0000256" key="1">
    <source>
        <dbReference type="SAM" id="Phobius"/>
    </source>
</evidence>
<name>A0A0K6H0M9_9GAMM</name>
<dbReference type="OrthoDB" id="134488at2"/>
<dbReference type="AlphaFoldDB" id="A0A0K6H0M9"/>
<evidence type="ECO:0008006" key="4">
    <source>
        <dbReference type="Google" id="ProtNLM"/>
    </source>
</evidence>
<keyword evidence="3" id="KW-1185">Reference proteome</keyword>
<evidence type="ECO:0000313" key="2">
    <source>
        <dbReference type="EMBL" id="CUA84435.1"/>
    </source>
</evidence>
<protein>
    <recommendedName>
        <fullName evidence="4">Alpha/beta hydrolase family</fullName>
    </recommendedName>
</protein>
<dbReference type="EMBL" id="CYHB01000002">
    <property type="protein sequence ID" value="CUA84435.1"/>
    <property type="molecule type" value="Genomic_DNA"/>
</dbReference>
<dbReference type="Proteomes" id="UP000182598">
    <property type="component" value="Unassembled WGS sequence"/>
</dbReference>
<dbReference type="InterPro" id="IPR029058">
    <property type="entry name" value="AB_hydrolase_fold"/>
</dbReference>
<feature type="transmembrane region" description="Helical" evidence="1">
    <location>
        <begin position="188"/>
        <end position="211"/>
    </location>
</feature>
<reference evidence="3" key="1">
    <citation type="submission" date="2015-08" db="EMBL/GenBank/DDBJ databases">
        <authorList>
            <person name="Varghese N."/>
        </authorList>
    </citation>
    <scope>NUCLEOTIDE SEQUENCE [LARGE SCALE GENOMIC DNA]</scope>
    <source>
        <strain evidence="3">DSM 27808</strain>
    </source>
</reference>
<sequence length="650" mass="72315">MMPSWLLPLLKVLGIKEQDNAKVILSKAEKLANQLAPNTRRMYAYILVVQGLAVLAPLLWLLVTRSGVNVSYVGYFSAVCAILLVAVLWWVRWRGMQHNWARARVVAEIARSQLASASIDPVITAKALTAAPSLAAIAAYLQRPVAVDELKNSNAAALQTDYCQQRVVDQLNYYRQKRRLAQQQRHRLSKTVTLCVDAALFLAVMGLLIALRDNSNSWLLWSGSDYILAFIGALLPLVAILLQLRGNYLDLDRRVGRYAQQIEFLELQQQRLESKLSPAQFKQVVVETEVSLLSEVSEWYYQTEHNQPYYRANNQEIDQRELQLIKAKPVGFMSKLSNVLAISAGFIGRVLFGRVLVVGLSIVVTTALIHYNKAPQDPNVVAKLSSQEGELLVANQSSYALWQPSDAAKQHGLIVVAHGLRDGVQRTIPENVSDAHWMTRLQQAIKQQTKHTPEIILVNWSHAARPSAVPVVTLENKMLDALGLPKDAQSMLNDLSMIRPQGERIGELVGFKLAREYRSGVLDKNKPLHLIGHSAGGFVVLHAALVLDELGLAPTDMRVTMLDTPVPVASDIAKLTAHTPVDFYVTSSLALGVPKHQFSAEFNRFDIAVPSEIDPYTGAHSYAHSWFIESVNQPELQQGFARSSFAKQQR</sequence>
<dbReference type="Gene3D" id="3.40.50.1820">
    <property type="entry name" value="alpha/beta hydrolase"/>
    <property type="match status" value="1"/>
</dbReference>
<keyword evidence="1" id="KW-0472">Membrane</keyword>
<feature type="transmembrane region" description="Helical" evidence="1">
    <location>
        <begin position="351"/>
        <end position="371"/>
    </location>
</feature>
<feature type="transmembrane region" description="Helical" evidence="1">
    <location>
        <begin position="72"/>
        <end position="91"/>
    </location>
</feature>
<keyword evidence="1" id="KW-1133">Transmembrane helix</keyword>
<organism evidence="2 3">
    <name type="scientific">Pseudidiomarina woesei</name>
    <dbReference type="NCBI Taxonomy" id="1381080"/>
    <lineage>
        <taxon>Bacteria</taxon>
        <taxon>Pseudomonadati</taxon>
        <taxon>Pseudomonadota</taxon>
        <taxon>Gammaproteobacteria</taxon>
        <taxon>Alteromonadales</taxon>
        <taxon>Idiomarinaceae</taxon>
        <taxon>Pseudidiomarina</taxon>
    </lineage>
</organism>
<dbReference type="SUPFAM" id="SSF53474">
    <property type="entry name" value="alpha/beta-Hydrolases"/>
    <property type="match status" value="2"/>
</dbReference>
<accession>A0A0K6H0M9</accession>
<gene>
    <name evidence="2" type="ORF">Ga0061064_0900</name>
</gene>